<evidence type="ECO:0000256" key="6">
    <source>
        <dbReference type="ARBA" id="ARBA00023002"/>
    </source>
</evidence>
<dbReference type="RefSeq" id="WP_034359855.1">
    <property type="nucleotide sequence ID" value="NZ_JHAC01000061.1"/>
</dbReference>
<evidence type="ECO:0000256" key="2">
    <source>
        <dbReference type="ARBA" id="ARBA00012695"/>
    </source>
</evidence>
<evidence type="ECO:0000256" key="10">
    <source>
        <dbReference type="PIRSR" id="PIRSR000196-2"/>
    </source>
</evidence>
<keyword evidence="3" id="KW-0285">Flavoprotein</keyword>
<feature type="binding site" evidence="10">
    <location>
        <position position="204"/>
    </location>
    <ligand>
        <name>FAD</name>
        <dbReference type="ChEBI" id="CHEBI:57692"/>
    </ligand>
</feature>
<proteinExistence type="predicted"/>
<evidence type="ECO:0000259" key="11">
    <source>
        <dbReference type="Pfam" id="PF01619"/>
    </source>
</evidence>
<comment type="catalytic activity">
    <reaction evidence="8">
        <text>L-proline + a quinone = (S)-1-pyrroline-5-carboxylate + a quinol + H(+)</text>
        <dbReference type="Rhea" id="RHEA:23784"/>
        <dbReference type="ChEBI" id="CHEBI:15378"/>
        <dbReference type="ChEBI" id="CHEBI:17388"/>
        <dbReference type="ChEBI" id="CHEBI:24646"/>
        <dbReference type="ChEBI" id="CHEBI:60039"/>
        <dbReference type="ChEBI" id="CHEBI:132124"/>
        <dbReference type="EC" id="1.5.5.2"/>
    </reaction>
</comment>
<keyword evidence="6" id="KW-0560">Oxidoreductase</keyword>
<reference evidence="12 13" key="1">
    <citation type="submission" date="2014-03" db="EMBL/GenBank/DDBJ databases">
        <title>Draft genome sequence of Deinococcus phoenicis 1P10ME.</title>
        <authorList>
            <person name="Stepanov V.G."/>
            <person name="Vaishampayan P."/>
            <person name="Venkateswaran K."/>
            <person name="Fox G.E."/>
        </authorList>
    </citation>
    <scope>NUCLEOTIDE SEQUENCE [LARGE SCALE GENOMIC DNA]</scope>
    <source>
        <strain evidence="12 13">1P10ME</strain>
    </source>
</reference>
<dbReference type="PANTHER" id="PTHR13914">
    <property type="entry name" value="PROLINE OXIDASE"/>
    <property type="match status" value="1"/>
</dbReference>
<comment type="caution">
    <text evidence="12">The sequence shown here is derived from an EMBL/GenBank/DDBJ whole genome shotgun (WGS) entry which is preliminary data.</text>
</comment>
<dbReference type="GO" id="GO:0000166">
    <property type="term" value="F:nucleotide binding"/>
    <property type="evidence" value="ECO:0007669"/>
    <property type="project" value="UniProtKB-KW"/>
</dbReference>
<feature type="binding site" evidence="9">
    <location>
        <position position="291"/>
    </location>
    <ligand>
        <name>substrate</name>
    </ligand>
</feature>
<keyword evidence="13" id="KW-1185">Reference proteome</keyword>
<accession>A0A016QL80</accession>
<feature type="binding site" evidence="10">
    <location>
        <position position="136"/>
    </location>
    <ligand>
        <name>FAD</name>
        <dbReference type="ChEBI" id="CHEBI:57692"/>
    </ligand>
</feature>
<dbReference type="GO" id="GO:0010133">
    <property type="term" value="P:L-proline catabolic process to L-glutamate"/>
    <property type="evidence" value="ECO:0007669"/>
    <property type="project" value="UniProtKB-UniPathway"/>
</dbReference>
<evidence type="ECO:0000256" key="3">
    <source>
        <dbReference type="ARBA" id="ARBA00022630"/>
    </source>
</evidence>
<gene>
    <name evidence="12" type="ORF">DEIPH_ctg064orf0091</name>
</gene>
<evidence type="ECO:0000256" key="4">
    <source>
        <dbReference type="ARBA" id="ARBA00022741"/>
    </source>
</evidence>
<evidence type="ECO:0000313" key="12">
    <source>
        <dbReference type="EMBL" id="EYB66915.1"/>
    </source>
</evidence>
<dbReference type="STRING" id="1476583.DEIPH_ctg064orf0091"/>
<feature type="binding site" evidence="9">
    <location>
        <position position="292"/>
    </location>
    <ligand>
        <name>substrate</name>
    </ligand>
</feature>
<dbReference type="GO" id="GO:0004657">
    <property type="term" value="F:proline dehydrogenase activity"/>
    <property type="evidence" value="ECO:0007669"/>
    <property type="project" value="UniProtKB-EC"/>
</dbReference>
<dbReference type="PANTHER" id="PTHR13914:SF0">
    <property type="entry name" value="PROLINE DEHYDROGENASE 1, MITOCHONDRIAL"/>
    <property type="match status" value="1"/>
</dbReference>
<dbReference type="SUPFAM" id="SSF51730">
    <property type="entry name" value="FAD-linked oxidoreductase"/>
    <property type="match status" value="1"/>
</dbReference>
<dbReference type="InterPro" id="IPR015659">
    <property type="entry name" value="Proline_oxidase"/>
</dbReference>
<comment type="cofactor">
    <cofactor evidence="10">
        <name>FAD</name>
        <dbReference type="ChEBI" id="CHEBI:57692"/>
    </cofactor>
    <text evidence="10">Binds 1 FAD per subunit.</text>
</comment>
<keyword evidence="5 10" id="KW-0274">FAD</keyword>
<evidence type="ECO:0000256" key="7">
    <source>
        <dbReference type="ARBA" id="ARBA00023062"/>
    </source>
</evidence>
<dbReference type="Proteomes" id="UP000020492">
    <property type="component" value="Unassembled WGS sequence"/>
</dbReference>
<keyword evidence="7" id="KW-0642">Proline metabolism</keyword>
<dbReference type="eggNOG" id="COG0506">
    <property type="taxonomic scope" value="Bacteria"/>
</dbReference>
<dbReference type="InterPro" id="IPR002872">
    <property type="entry name" value="Proline_DH_dom"/>
</dbReference>
<dbReference type="InterPro" id="IPR029041">
    <property type="entry name" value="FAD-linked_oxidoreductase-like"/>
</dbReference>
<dbReference type="Gene3D" id="3.20.20.220">
    <property type="match status" value="1"/>
</dbReference>
<feature type="domain" description="Proline dehydrogenase" evidence="11">
    <location>
        <begin position="43"/>
        <end position="303"/>
    </location>
</feature>
<dbReference type="EMBL" id="JHAC01000061">
    <property type="protein sequence ID" value="EYB66915.1"/>
    <property type="molecule type" value="Genomic_DNA"/>
</dbReference>
<comment type="pathway">
    <text evidence="1">Amino-acid degradation; L-proline degradation into L-glutamate; L-glutamate from L-proline: step 1/2.</text>
</comment>
<dbReference type="PATRIC" id="fig|1476583.3.peg.3129"/>
<dbReference type="UniPathway" id="UPA00261">
    <property type="reaction ID" value="UER00373"/>
</dbReference>
<dbReference type="EC" id="1.5.5.2" evidence="2"/>
<evidence type="ECO:0000256" key="5">
    <source>
        <dbReference type="ARBA" id="ARBA00022827"/>
    </source>
</evidence>
<feature type="binding site" evidence="10">
    <location>
        <begin position="229"/>
        <end position="230"/>
    </location>
    <ligand>
        <name>FAD</name>
        <dbReference type="ChEBI" id="CHEBI:57692"/>
    </ligand>
</feature>
<name>A0A016QL80_9DEIO</name>
<sequence length="310" mass="34571">MIDQMYRKAVLTVSGQKFVEDLIRSRGFRLAQRFVAGEDAASALQAVRELEGDGILGNLDLLGEFIDSPEQCSAFADRVLSLLDAANAAGIRPYVSIKLSSVGQGQTVDGEDLGLTNARRIVGKARQYGGFVCLDMEDHPRVDLTLAQFRTLVNEFGNETVGTVLQSYLYRTEADLEALGDLRPNLRIVKGAYLEPASVAMPDKADVDASYRKLVYAQMKAGNYVNVATHDEAIIEDVKHFVLAHGIGKDAFEFQMLYGIRRDLQKELAEQGYRVRAYIPYGRDWYAYFSRRIAERPANVLFVLRGMLRG</sequence>
<evidence type="ECO:0000256" key="1">
    <source>
        <dbReference type="ARBA" id="ARBA00004739"/>
    </source>
</evidence>
<organism evidence="12 13">
    <name type="scientific">Deinococcus phoenicis</name>
    <dbReference type="NCBI Taxonomy" id="1476583"/>
    <lineage>
        <taxon>Bacteria</taxon>
        <taxon>Thermotogati</taxon>
        <taxon>Deinococcota</taxon>
        <taxon>Deinococci</taxon>
        <taxon>Deinococcales</taxon>
        <taxon>Deinococcaceae</taxon>
        <taxon>Deinococcus</taxon>
    </lineage>
</organism>
<protein>
    <recommendedName>
        <fullName evidence="2">proline dehydrogenase</fullName>
        <ecNumber evidence="2">1.5.5.2</ecNumber>
    </recommendedName>
</protein>
<dbReference type="AlphaFoldDB" id="A0A016QL80"/>
<feature type="binding site" evidence="10">
    <location>
        <position position="166"/>
    </location>
    <ligand>
        <name>FAD</name>
        <dbReference type="ChEBI" id="CHEBI:57692"/>
    </ligand>
</feature>
<evidence type="ECO:0000256" key="8">
    <source>
        <dbReference type="ARBA" id="ARBA00048779"/>
    </source>
</evidence>
<evidence type="ECO:0000256" key="9">
    <source>
        <dbReference type="PIRSR" id="PIRSR000196-1"/>
    </source>
</evidence>
<dbReference type="OrthoDB" id="9773461at2"/>
<feature type="binding site" evidence="10">
    <location>
        <begin position="190"/>
        <end position="192"/>
    </location>
    <ligand>
        <name>FAD</name>
        <dbReference type="ChEBI" id="CHEBI:57692"/>
    </ligand>
</feature>
<evidence type="ECO:0000313" key="13">
    <source>
        <dbReference type="Proteomes" id="UP000020492"/>
    </source>
</evidence>
<feature type="binding site" evidence="9">
    <location>
        <position position="98"/>
    </location>
    <ligand>
        <name>substrate</name>
    </ligand>
</feature>
<dbReference type="Pfam" id="PF01619">
    <property type="entry name" value="Pro_dh"/>
    <property type="match status" value="1"/>
</dbReference>
<dbReference type="PIRSF" id="PIRSF000196">
    <property type="entry name" value="Pro_dehydrog"/>
    <property type="match status" value="1"/>
</dbReference>
<keyword evidence="4 10" id="KW-0547">Nucleotide-binding</keyword>
<dbReference type="InterPro" id="IPR008219">
    <property type="entry name" value="PRODH_bac_arc"/>
</dbReference>